<evidence type="ECO:0000256" key="3">
    <source>
        <dbReference type="ARBA" id="ARBA00022448"/>
    </source>
</evidence>
<evidence type="ECO:0000256" key="6">
    <source>
        <dbReference type="ARBA" id="ARBA00022989"/>
    </source>
</evidence>
<dbReference type="Pfam" id="PF01594">
    <property type="entry name" value="AI-2E_transport"/>
    <property type="match status" value="1"/>
</dbReference>
<protein>
    <submittedName>
        <fullName evidence="9">AI-2E family transporter</fullName>
    </submittedName>
</protein>
<sequence>MLKIVRSWIDRYFSDEEAVLLVVIIAVSLLVILTMGVVLAPMIASIIIAFLMQGLVVRLREWGAPHWLAVTVTFILLLLMLASVLLVLLPVLWQQSARLFAEVPRMLGEWQSVLLLLPENYPNLVSQAQVEDLIAATTAELGRMGQNVLTFSVSSLPILMTVLVYFVLVPILVFFFLKDSSLIADWIASFLPKKRPVMTKIWSEMNQQIANYVRGKSIEILIVGSVSYVAFALLGLNYAALLGIAVGLSVVIPYIGAAVVTIPVAMIAYFQWGWGSEFLYLMLVYIIIQGIDGNILVPLLFSEAVNLHPVAIIMAVLVFGGLWGFWGVFFAIPLATLVKAILYAWPMGIAVESESEPSPAVDISEPQ</sequence>
<feature type="transmembrane region" description="Helical" evidence="8">
    <location>
        <begin position="307"/>
        <end position="332"/>
    </location>
</feature>
<evidence type="ECO:0000256" key="5">
    <source>
        <dbReference type="ARBA" id="ARBA00022692"/>
    </source>
</evidence>
<feature type="transmembrane region" description="Helical" evidence="8">
    <location>
        <begin position="279"/>
        <end position="301"/>
    </location>
</feature>
<keyword evidence="7 8" id="KW-0472">Membrane</keyword>
<organism evidence="9 10">
    <name type="scientific">Gilvimarinus japonicus</name>
    <dbReference type="NCBI Taxonomy" id="1796469"/>
    <lineage>
        <taxon>Bacteria</taxon>
        <taxon>Pseudomonadati</taxon>
        <taxon>Pseudomonadota</taxon>
        <taxon>Gammaproteobacteria</taxon>
        <taxon>Cellvibrionales</taxon>
        <taxon>Cellvibrionaceae</taxon>
        <taxon>Gilvimarinus</taxon>
    </lineage>
</organism>
<dbReference type="EMBL" id="JBHRTL010000006">
    <property type="protein sequence ID" value="MFC3155225.1"/>
    <property type="molecule type" value="Genomic_DNA"/>
</dbReference>
<feature type="transmembrane region" description="Helical" evidence="8">
    <location>
        <begin position="220"/>
        <end position="245"/>
    </location>
</feature>
<feature type="transmembrane region" description="Helical" evidence="8">
    <location>
        <begin position="20"/>
        <end position="52"/>
    </location>
</feature>
<reference evidence="10" key="1">
    <citation type="journal article" date="2019" name="Int. J. Syst. Evol. Microbiol.">
        <title>The Global Catalogue of Microorganisms (GCM) 10K type strain sequencing project: providing services to taxonomists for standard genome sequencing and annotation.</title>
        <authorList>
            <consortium name="The Broad Institute Genomics Platform"/>
            <consortium name="The Broad Institute Genome Sequencing Center for Infectious Disease"/>
            <person name="Wu L."/>
            <person name="Ma J."/>
        </authorList>
    </citation>
    <scope>NUCLEOTIDE SEQUENCE [LARGE SCALE GENOMIC DNA]</scope>
    <source>
        <strain evidence="10">KCTC 52141</strain>
    </source>
</reference>
<evidence type="ECO:0000313" key="10">
    <source>
        <dbReference type="Proteomes" id="UP001595548"/>
    </source>
</evidence>
<comment type="similarity">
    <text evidence="2">Belongs to the autoinducer-2 exporter (AI-2E) (TC 2.A.86) family.</text>
</comment>
<evidence type="ECO:0000256" key="8">
    <source>
        <dbReference type="SAM" id="Phobius"/>
    </source>
</evidence>
<keyword evidence="5 8" id="KW-0812">Transmembrane</keyword>
<dbReference type="RefSeq" id="WP_339615434.1">
    <property type="nucleotide sequence ID" value="NZ_AP031500.1"/>
</dbReference>
<dbReference type="InterPro" id="IPR002549">
    <property type="entry name" value="AI-2E-like"/>
</dbReference>
<feature type="transmembrane region" description="Helical" evidence="8">
    <location>
        <begin position="156"/>
        <end position="177"/>
    </location>
</feature>
<feature type="transmembrane region" description="Helical" evidence="8">
    <location>
        <begin position="64"/>
        <end position="93"/>
    </location>
</feature>
<dbReference type="PANTHER" id="PTHR21716:SF53">
    <property type="entry name" value="PERMEASE PERM-RELATED"/>
    <property type="match status" value="1"/>
</dbReference>
<evidence type="ECO:0000256" key="2">
    <source>
        <dbReference type="ARBA" id="ARBA00009773"/>
    </source>
</evidence>
<name>A0ABV7HT02_9GAMM</name>
<evidence type="ECO:0000313" key="9">
    <source>
        <dbReference type="EMBL" id="MFC3155225.1"/>
    </source>
</evidence>
<proteinExistence type="inferred from homology"/>
<evidence type="ECO:0000256" key="7">
    <source>
        <dbReference type="ARBA" id="ARBA00023136"/>
    </source>
</evidence>
<keyword evidence="3" id="KW-0813">Transport</keyword>
<evidence type="ECO:0000256" key="1">
    <source>
        <dbReference type="ARBA" id="ARBA00004651"/>
    </source>
</evidence>
<feature type="transmembrane region" description="Helical" evidence="8">
    <location>
        <begin position="251"/>
        <end position="272"/>
    </location>
</feature>
<comment type="subcellular location">
    <subcellularLocation>
        <location evidence="1">Cell membrane</location>
        <topology evidence="1">Multi-pass membrane protein</topology>
    </subcellularLocation>
</comment>
<keyword evidence="6 8" id="KW-1133">Transmembrane helix</keyword>
<accession>A0ABV7HT02</accession>
<keyword evidence="4" id="KW-1003">Cell membrane</keyword>
<gene>
    <name evidence="9" type="ORF">ACFOEB_08435</name>
</gene>
<evidence type="ECO:0000256" key="4">
    <source>
        <dbReference type="ARBA" id="ARBA00022475"/>
    </source>
</evidence>
<keyword evidence="10" id="KW-1185">Reference proteome</keyword>
<dbReference type="PANTHER" id="PTHR21716">
    <property type="entry name" value="TRANSMEMBRANE PROTEIN"/>
    <property type="match status" value="1"/>
</dbReference>
<dbReference type="Proteomes" id="UP001595548">
    <property type="component" value="Unassembled WGS sequence"/>
</dbReference>
<comment type="caution">
    <text evidence="9">The sequence shown here is derived from an EMBL/GenBank/DDBJ whole genome shotgun (WGS) entry which is preliminary data.</text>
</comment>